<dbReference type="InterPro" id="IPR003593">
    <property type="entry name" value="AAA+_ATPase"/>
</dbReference>
<dbReference type="InterPro" id="IPR049945">
    <property type="entry name" value="AAA_22"/>
</dbReference>
<dbReference type="Proteomes" id="UP000199608">
    <property type="component" value="Unassembled WGS sequence"/>
</dbReference>
<evidence type="ECO:0000313" key="4">
    <source>
        <dbReference type="Proteomes" id="UP000199608"/>
    </source>
</evidence>
<organism evidence="3 4">
    <name type="scientific">Desulfobacula phenolica</name>
    <dbReference type="NCBI Taxonomy" id="90732"/>
    <lineage>
        <taxon>Bacteria</taxon>
        <taxon>Pseudomonadati</taxon>
        <taxon>Thermodesulfobacteriota</taxon>
        <taxon>Desulfobacteria</taxon>
        <taxon>Desulfobacterales</taxon>
        <taxon>Desulfobacteraceae</taxon>
        <taxon>Desulfobacula</taxon>
    </lineage>
</organism>
<accession>A0A1H2IZ00</accession>
<feature type="region of interest" description="Disordered" evidence="1">
    <location>
        <begin position="330"/>
        <end position="354"/>
    </location>
</feature>
<sequence>MDYKKLYGLKEAPFRLSPDPDFFFPSETHKNALETLVYAIRGGEGFVQITGQPGMGKSMLLRKILKDIGNSVVVGLILHSNIKADDLLFILMQDLKIDMSHIKNTSRESLIALFRDFLLARAQEEKQVIIIVDEAQNLPDETLEELRMLSNLETEKAKLLQIILVGQLELEEKITATRLSQLAQRITIRYRLKPFTKEETRAYIFHRLEIAAINPEEIPVSFQSRVIARIHKYSKGIPRLINIVCERCLMAAYVQGTSRVSSTHLEKAILSIDGEPDESKKRPLFRPMTYAVFAVFLLAACAGGYLRVHPDLPFFSRACTLIRAPFAASSPVSPALKGDPLDSESVHTIDSSQTATAPIIKAPATKAPITKAPITDTVKHPPRTIADTGTTPAEQTLTNNQQVSAASETILQTEKIKTEEISTQNTIPKKKDAIYPIQPNAADPFSIAKKWVTIPRGMEQIGVINMATHTLMMMKNRENRLVESSRINVDWPYPQGVYMAGYANRETPFIFHPEIAYLKKIQVDNPAFWQLIRTNSKSGITPIIAVNPETLPQKGPEQGAKTVRQTVLEWAATWQSMDLDKIMTYLGNVISIHDVENDQPLVFSKTRMRKIKENIFQGSGFIRLKLSDPVCLINPLDPYEAYAVFYQDYRSKIYGDKGTKVLYLRKFSPHADTPEWKIVGKLWALETVSRTAVVLPPEHVENR</sequence>
<keyword evidence="4" id="KW-1185">Reference proteome</keyword>
<dbReference type="Gene3D" id="3.40.50.300">
    <property type="entry name" value="P-loop containing nucleotide triphosphate hydrolases"/>
    <property type="match status" value="1"/>
</dbReference>
<evidence type="ECO:0000259" key="2">
    <source>
        <dbReference type="SMART" id="SM00382"/>
    </source>
</evidence>
<dbReference type="AlphaFoldDB" id="A0A1H2IZ00"/>
<dbReference type="SUPFAM" id="SSF52540">
    <property type="entry name" value="P-loop containing nucleoside triphosphate hydrolases"/>
    <property type="match status" value="1"/>
</dbReference>
<dbReference type="Pfam" id="PF13401">
    <property type="entry name" value="AAA_22"/>
    <property type="match status" value="1"/>
</dbReference>
<dbReference type="SMART" id="SM00382">
    <property type="entry name" value="AAA"/>
    <property type="match status" value="1"/>
</dbReference>
<dbReference type="InterPro" id="IPR027417">
    <property type="entry name" value="P-loop_NTPase"/>
</dbReference>
<dbReference type="RefSeq" id="WP_092236244.1">
    <property type="nucleotide sequence ID" value="NZ_FNLL01000010.1"/>
</dbReference>
<dbReference type="InterPro" id="IPR052026">
    <property type="entry name" value="ExeA_AAA_ATPase_DNA-bind"/>
</dbReference>
<dbReference type="EMBL" id="FNLL01000010">
    <property type="protein sequence ID" value="SDU49359.1"/>
    <property type="molecule type" value="Genomic_DNA"/>
</dbReference>
<reference evidence="4" key="1">
    <citation type="submission" date="2016-10" db="EMBL/GenBank/DDBJ databases">
        <authorList>
            <person name="Varghese N."/>
            <person name="Submissions S."/>
        </authorList>
    </citation>
    <scope>NUCLEOTIDE SEQUENCE [LARGE SCALE GENOMIC DNA]</scope>
    <source>
        <strain evidence="4">DSM 3384</strain>
    </source>
</reference>
<feature type="domain" description="AAA+ ATPase" evidence="2">
    <location>
        <begin position="43"/>
        <end position="189"/>
    </location>
</feature>
<gene>
    <name evidence="3" type="ORF">SAMN04487931_11025</name>
</gene>
<dbReference type="PANTHER" id="PTHR35894">
    <property type="entry name" value="GENERAL SECRETION PATHWAY PROTEIN A-RELATED"/>
    <property type="match status" value="1"/>
</dbReference>
<evidence type="ECO:0000256" key="1">
    <source>
        <dbReference type="SAM" id="MobiDB-lite"/>
    </source>
</evidence>
<dbReference type="GO" id="GO:0016887">
    <property type="term" value="F:ATP hydrolysis activity"/>
    <property type="evidence" value="ECO:0007669"/>
    <property type="project" value="InterPro"/>
</dbReference>
<protein>
    <submittedName>
        <fullName evidence="3">Type II secretory pathway, component ExeA (Predicted ATPase)</fullName>
    </submittedName>
</protein>
<dbReference type="PANTHER" id="PTHR35894:SF1">
    <property type="entry name" value="PHOSPHORIBULOKINASE _ URIDINE KINASE FAMILY"/>
    <property type="match status" value="1"/>
</dbReference>
<evidence type="ECO:0000313" key="3">
    <source>
        <dbReference type="EMBL" id="SDU49359.1"/>
    </source>
</evidence>
<proteinExistence type="predicted"/>
<name>A0A1H2IZ00_9BACT</name>